<evidence type="ECO:0000313" key="4">
    <source>
        <dbReference type="EMBL" id="KAF6832941.1"/>
    </source>
</evidence>
<accession>A0A8H6KKW2</accession>
<dbReference type="InterPro" id="IPR002110">
    <property type="entry name" value="Ankyrin_rpt"/>
</dbReference>
<feature type="repeat" description="ANK" evidence="3">
    <location>
        <begin position="341"/>
        <end position="373"/>
    </location>
</feature>
<dbReference type="PROSITE" id="PS50297">
    <property type="entry name" value="ANK_REP_REGION"/>
    <property type="match status" value="1"/>
</dbReference>
<dbReference type="PANTHER" id="PTHR24198">
    <property type="entry name" value="ANKYRIN REPEAT AND PROTEIN KINASE DOMAIN-CONTAINING PROTEIN"/>
    <property type="match status" value="1"/>
</dbReference>
<dbReference type="Pfam" id="PF12796">
    <property type="entry name" value="Ank_2"/>
    <property type="match status" value="2"/>
</dbReference>
<evidence type="ECO:0000256" key="1">
    <source>
        <dbReference type="ARBA" id="ARBA00022737"/>
    </source>
</evidence>
<organism evidence="4 5">
    <name type="scientific">Colletotrichum plurivorum</name>
    <dbReference type="NCBI Taxonomy" id="2175906"/>
    <lineage>
        <taxon>Eukaryota</taxon>
        <taxon>Fungi</taxon>
        <taxon>Dikarya</taxon>
        <taxon>Ascomycota</taxon>
        <taxon>Pezizomycotina</taxon>
        <taxon>Sordariomycetes</taxon>
        <taxon>Hypocreomycetidae</taxon>
        <taxon>Glomerellales</taxon>
        <taxon>Glomerellaceae</taxon>
        <taxon>Colletotrichum</taxon>
        <taxon>Colletotrichum orchidearum species complex</taxon>
    </lineage>
</organism>
<proteinExistence type="predicted"/>
<feature type="repeat" description="ANK" evidence="3">
    <location>
        <begin position="267"/>
        <end position="303"/>
    </location>
</feature>
<gene>
    <name evidence="4" type="ORF">CPLU01_05890</name>
</gene>
<dbReference type="SUPFAM" id="SSF48403">
    <property type="entry name" value="Ankyrin repeat"/>
    <property type="match status" value="1"/>
</dbReference>
<evidence type="ECO:0000256" key="3">
    <source>
        <dbReference type="PROSITE-ProRule" id="PRU00023"/>
    </source>
</evidence>
<dbReference type="Pfam" id="PF00023">
    <property type="entry name" value="Ank"/>
    <property type="match status" value="1"/>
</dbReference>
<dbReference type="EMBL" id="WIGO01000064">
    <property type="protein sequence ID" value="KAF6832941.1"/>
    <property type="molecule type" value="Genomic_DNA"/>
</dbReference>
<evidence type="ECO:0000313" key="5">
    <source>
        <dbReference type="Proteomes" id="UP000654918"/>
    </source>
</evidence>
<dbReference type="SMART" id="SM00248">
    <property type="entry name" value="ANK"/>
    <property type="match status" value="8"/>
</dbReference>
<protein>
    <submittedName>
        <fullName evidence="4">Ankyrin repeat protein</fullName>
    </submittedName>
</protein>
<keyword evidence="1" id="KW-0677">Repeat</keyword>
<dbReference type="InterPro" id="IPR036770">
    <property type="entry name" value="Ankyrin_rpt-contain_sf"/>
</dbReference>
<keyword evidence="2 3" id="KW-0040">ANK repeat</keyword>
<name>A0A8H6KKW2_9PEZI</name>
<reference evidence="4" key="1">
    <citation type="journal article" date="2020" name="Phytopathology">
        <title>Genome Sequence Resources of Colletotrichum truncatum, C. plurivorum, C. musicola, and C. sojae: Four Species Pathogenic to Soybean (Glycine max).</title>
        <authorList>
            <person name="Rogerio F."/>
            <person name="Boufleur T.R."/>
            <person name="Ciampi-Guillardi M."/>
            <person name="Sukno S.A."/>
            <person name="Thon M.R."/>
            <person name="Massola Junior N.S."/>
            <person name="Baroncelli R."/>
        </authorList>
    </citation>
    <scope>NUCLEOTIDE SEQUENCE</scope>
    <source>
        <strain evidence="4">LFN00145</strain>
    </source>
</reference>
<comment type="caution">
    <text evidence="4">The sequence shown here is derived from an EMBL/GenBank/DDBJ whole genome shotgun (WGS) entry which is preliminary data.</text>
</comment>
<dbReference type="Proteomes" id="UP000654918">
    <property type="component" value="Unassembled WGS sequence"/>
</dbReference>
<evidence type="ECO:0000256" key="2">
    <source>
        <dbReference type="ARBA" id="ARBA00023043"/>
    </source>
</evidence>
<dbReference type="AlphaFoldDB" id="A0A8H6KKW2"/>
<dbReference type="Pfam" id="PF13637">
    <property type="entry name" value="Ank_4"/>
    <property type="match status" value="1"/>
</dbReference>
<dbReference type="PRINTS" id="PR01415">
    <property type="entry name" value="ANKYRIN"/>
</dbReference>
<dbReference type="PANTHER" id="PTHR24198:SF165">
    <property type="entry name" value="ANKYRIN REPEAT-CONTAINING PROTEIN-RELATED"/>
    <property type="match status" value="1"/>
</dbReference>
<dbReference type="PROSITE" id="PS50088">
    <property type="entry name" value="ANK_REPEAT"/>
    <property type="match status" value="2"/>
</dbReference>
<dbReference type="Gene3D" id="1.25.40.20">
    <property type="entry name" value="Ankyrin repeat-containing domain"/>
    <property type="match status" value="3"/>
</dbReference>
<keyword evidence="5" id="KW-1185">Reference proteome</keyword>
<sequence>MAAQIPSSGQPPDFWIAVEPYLEHGDREYLATILRLWSPTVDPDNHIAEALHDAIWKGDDVAVRMMLEAGVDPRARQSCDPNFTPILAASQYGSLEIVRLLWEIVGPDGRFFPNSRRPSRLNCLQVAARNGHAQLVDFFLGVWNGWEEDEKCAALRDAASAWCDDVVALLLTKVQYHHEDFQDTIGMAVMNKMILPEAESRPRNTPGDDVQQQRVVSLLVNAGADLNGRSRFSQRPLLHVASQTDHCIGGVRGLLANGADPNRQDRDGRTALHLAPRGEGTPLPESTLACLLQAGASAEIKDVDGETPLHTVAKAGTLEQFRLCLASCGDSDAAICVENSFGESLLHYAAAGGKVDIIELLLDLGADVNSASSNGWTPLMCALAPTRAKHEDAIYESANLLLQRGADARVVTDEGWTPLHALVTYPFSFKWSSRSPESTAAGVLLARKLISRGALVAAESSIIQRLSVDGQLLCGKWGFRMQRFVEETAKRAPDLESIETTPLVWALKNNAIDIFDVIREHFDFVAQHGKRL</sequence>